<organism evidence="1 2">
    <name type="scientific">Phyllobacterium brassicacearum</name>
    <dbReference type="NCBI Taxonomy" id="314235"/>
    <lineage>
        <taxon>Bacteria</taxon>
        <taxon>Pseudomonadati</taxon>
        <taxon>Pseudomonadota</taxon>
        <taxon>Alphaproteobacteria</taxon>
        <taxon>Hyphomicrobiales</taxon>
        <taxon>Phyllobacteriaceae</taxon>
        <taxon>Phyllobacterium</taxon>
    </lineage>
</organism>
<keyword evidence="2" id="KW-1185">Reference proteome</keyword>
<feature type="non-terminal residue" evidence="1">
    <location>
        <position position="246"/>
    </location>
</feature>
<reference evidence="2" key="1">
    <citation type="submission" date="2017-11" db="EMBL/GenBank/DDBJ databases">
        <authorList>
            <person name="Kuznetsova I."/>
            <person name="Sazanova A."/>
            <person name="Chirak E."/>
            <person name="Safronova V."/>
            <person name="Willems A."/>
        </authorList>
    </citation>
    <scope>NUCLEOTIDE SEQUENCE [LARGE SCALE GENOMIC DNA]</scope>
    <source>
        <strain evidence="2">STM 196</strain>
    </source>
</reference>
<evidence type="ECO:0000313" key="1">
    <source>
        <dbReference type="EMBL" id="PSH54975.1"/>
    </source>
</evidence>
<evidence type="ECO:0000313" key="2">
    <source>
        <dbReference type="Proteomes" id="UP000241444"/>
    </source>
</evidence>
<evidence type="ECO:0008006" key="3">
    <source>
        <dbReference type="Google" id="ProtNLM"/>
    </source>
</evidence>
<comment type="caution">
    <text evidence="1">The sequence shown here is derived from an EMBL/GenBank/DDBJ whole genome shotgun (WGS) entry which is preliminary data.</text>
</comment>
<name>A0A2P7AL87_9HYPH</name>
<dbReference type="EMBL" id="PGGO01000081">
    <property type="protein sequence ID" value="PSH54975.1"/>
    <property type="molecule type" value="Genomic_DNA"/>
</dbReference>
<proteinExistence type="predicted"/>
<sequence>HPDETDPDDQIDLTDKVFASVTGTSVNNFSGQNAAPGNHDFYVINSSNDATKQLLVTGFEGAANATANVSTQGFGVANQSINPTETLQVDFVTGGTVPAGDGAEIQYGSHLDNVMQAGFTINQITPSAPAGRVDIRISAFDVTGNEQGLNFYDGSPTAAAPITSIKLTGTSGVALPITVDGTYDVAGSVDVTVSGLGTGVVTITGLDNVTTVDVTTSSQMDRLTVTGVDSNEGLDITEFHFSAQTT</sequence>
<gene>
    <name evidence="1" type="ORF">CU102_28315</name>
</gene>
<protein>
    <recommendedName>
        <fullName evidence="3">DUF5801 domain-containing protein</fullName>
    </recommendedName>
</protein>
<dbReference type="AlphaFoldDB" id="A0A2P7AL87"/>
<dbReference type="Proteomes" id="UP000241444">
    <property type="component" value="Unassembled WGS sequence"/>
</dbReference>
<feature type="non-terminal residue" evidence="1">
    <location>
        <position position="1"/>
    </location>
</feature>
<accession>A0A2P7AL87</accession>